<feature type="domain" description="HAMP" evidence="11">
    <location>
        <begin position="374"/>
        <end position="418"/>
    </location>
</feature>
<dbReference type="SMART" id="SM00086">
    <property type="entry name" value="PAC"/>
    <property type="match status" value="2"/>
</dbReference>
<feature type="domain" description="PAC" evidence="10">
    <location>
        <begin position="211"/>
        <end position="263"/>
    </location>
</feature>
<dbReference type="Pfam" id="PF18947">
    <property type="entry name" value="HAMP_2"/>
    <property type="match status" value="1"/>
</dbReference>
<dbReference type="PROSITE" id="PS50885">
    <property type="entry name" value="HAMP"/>
    <property type="match status" value="2"/>
</dbReference>
<feature type="domain" description="Methyl-accepting transducer" evidence="8">
    <location>
        <begin position="476"/>
        <end position="705"/>
    </location>
</feature>
<reference evidence="12 13" key="1">
    <citation type="submission" date="2016-11" db="EMBL/GenBank/DDBJ databases">
        <title>Networking in microbes: conjugative elements and plasmids in the genus Alteromonas.</title>
        <authorList>
            <person name="Lopez-Perez M."/>
            <person name="Ramon-Marco N."/>
            <person name="Rodriguez-Valera F."/>
        </authorList>
    </citation>
    <scope>NUCLEOTIDE SEQUENCE [LARGE SCALE GENOMIC DNA]</scope>
    <source>
        <strain evidence="12 13">CP48</strain>
    </source>
</reference>
<dbReference type="EMBL" id="CP018024">
    <property type="protein sequence ID" value="APD88581.1"/>
    <property type="molecule type" value="Genomic_DNA"/>
</dbReference>
<dbReference type="CDD" id="cd00130">
    <property type="entry name" value="PAS"/>
    <property type="match status" value="2"/>
</dbReference>
<dbReference type="PRINTS" id="PR00260">
    <property type="entry name" value="CHEMTRNSDUCR"/>
</dbReference>
<dbReference type="PANTHER" id="PTHR43531:SF14">
    <property type="entry name" value="METHYL-ACCEPTING CHEMOTAXIS PROTEIN I-RELATED"/>
    <property type="match status" value="1"/>
</dbReference>
<dbReference type="CDD" id="cd06225">
    <property type="entry name" value="HAMP"/>
    <property type="match status" value="2"/>
</dbReference>
<dbReference type="InterPro" id="IPR003660">
    <property type="entry name" value="HAMP_dom"/>
</dbReference>
<dbReference type="GO" id="GO:0007165">
    <property type="term" value="P:signal transduction"/>
    <property type="evidence" value="ECO:0007669"/>
    <property type="project" value="UniProtKB-KW"/>
</dbReference>
<dbReference type="InterPro" id="IPR004090">
    <property type="entry name" value="Chemotax_Me-accpt_rcpt"/>
</dbReference>
<dbReference type="InterPro" id="IPR000700">
    <property type="entry name" value="PAS-assoc_C"/>
</dbReference>
<evidence type="ECO:0000256" key="5">
    <source>
        <dbReference type="PROSITE-ProRule" id="PRU00284"/>
    </source>
</evidence>
<feature type="domain" description="PAS" evidence="9">
    <location>
        <begin position="142"/>
        <end position="182"/>
    </location>
</feature>
<name>A0AAC9J6W4_9ALTE</name>
<dbReference type="CDD" id="cd11386">
    <property type="entry name" value="MCP_signal"/>
    <property type="match status" value="1"/>
</dbReference>
<dbReference type="NCBIfam" id="TIGR00229">
    <property type="entry name" value="sensory_box"/>
    <property type="match status" value="2"/>
</dbReference>
<evidence type="ECO:0000256" key="1">
    <source>
        <dbReference type="ARBA" id="ARBA00004370"/>
    </source>
</evidence>
<dbReference type="RefSeq" id="WP_071950574.1">
    <property type="nucleotide sequence ID" value="NZ_CP018024.1"/>
</dbReference>
<dbReference type="SMART" id="SM00304">
    <property type="entry name" value="HAMP"/>
    <property type="match status" value="2"/>
</dbReference>
<evidence type="ECO:0000259" key="10">
    <source>
        <dbReference type="PROSITE" id="PS50113"/>
    </source>
</evidence>
<dbReference type="AlphaFoldDB" id="A0AAC9J6W4"/>
<dbReference type="GO" id="GO:0004888">
    <property type="term" value="F:transmembrane signaling receptor activity"/>
    <property type="evidence" value="ECO:0007669"/>
    <property type="project" value="InterPro"/>
</dbReference>
<dbReference type="SUPFAM" id="SSF158472">
    <property type="entry name" value="HAMP domain-like"/>
    <property type="match status" value="1"/>
</dbReference>
<evidence type="ECO:0000313" key="12">
    <source>
        <dbReference type="EMBL" id="APD88581.1"/>
    </source>
</evidence>
<organism evidence="12 13">
    <name type="scientific">Alteromonas mediterranea</name>
    <dbReference type="NCBI Taxonomy" id="314275"/>
    <lineage>
        <taxon>Bacteria</taxon>
        <taxon>Pseudomonadati</taxon>
        <taxon>Pseudomonadota</taxon>
        <taxon>Gammaproteobacteria</taxon>
        <taxon>Alteromonadales</taxon>
        <taxon>Alteromonadaceae</taxon>
        <taxon>Alteromonas/Salinimonas group</taxon>
        <taxon>Alteromonas</taxon>
    </lineage>
</organism>
<evidence type="ECO:0000256" key="7">
    <source>
        <dbReference type="SAM" id="MobiDB-lite"/>
    </source>
</evidence>
<dbReference type="InterPro" id="IPR013655">
    <property type="entry name" value="PAS_fold_3"/>
</dbReference>
<evidence type="ECO:0000259" key="8">
    <source>
        <dbReference type="PROSITE" id="PS50111"/>
    </source>
</evidence>
<dbReference type="Pfam" id="PF08447">
    <property type="entry name" value="PAS_3"/>
    <property type="match status" value="2"/>
</dbReference>
<dbReference type="PROSITE" id="PS50112">
    <property type="entry name" value="PAS"/>
    <property type="match status" value="2"/>
</dbReference>
<dbReference type="InterPro" id="IPR001610">
    <property type="entry name" value="PAC"/>
</dbReference>
<evidence type="ECO:0000256" key="2">
    <source>
        <dbReference type="ARBA" id="ARBA00022481"/>
    </source>
</evidence>
<dbReference type="GO" id="GO:0006935">
    <property type="term" value="P:chemotaxis"/>
    <property type="evidence" value="ECO:0007669"/>
    <property type="project" value="InterPro"/>
</dbReference>
<dbReference type="PROSITE" id="PS50113">
    <property type="entry name" value="PAC"/>
    <property type="match status" value="2"/>
</dbReference>
<keyword evidence="2" id="KW-0488">Methylation</keyword>
<keyword evidence="6" id="KW-0175">Coiled coil</keyword>
<dbReference type="Gene3D" id="3.30.450.20">
    <property type="entry name" value="PAS domain"/>
    <property type="match status" value="3"/>
</dbReference>
<dbReference type="Proteomes" id="UP000182101">
    <property type="component" value="Chromosome"/>
</dbReference>
<dbReference type="InterPro" id="IPR000014">
    <property type="entry name" value="PAS"/>
</dbReference>
<gene>
    <name evidence="12" type="ORF">BM524_01445</name>
</gene>
<feature type="domain" description="HAMP" evidence="11">
    <location>
        <begin position="419"/>
        <end position="471"/>
    </location>
</feature>
<evidence type="ECO:0000259" key="9">
    <source>
        <dbReference type="PROSITE" id="PS50112"/>
    </source>
</evidence>
<feature type="region of interest" description="Disordered" evidence="7">
    <location>
        <begin position="488"/>
        <end position="511"/>
    </location>
</feature>
<sequence>MGIMTWLEDFTKATDVNQALRNKQALDSTTCCIMMADADRNIIYANQSVKNLLKENEKALQAVLPSFSADNLEGQNIDQFHRNPSHQRNILAELKSTMTSTISIGDLNFKLTLTPLFDQSHKNIGTMVEWVDQSELLIKSMMLEVLNNAQAVIEFNADGIIQQANDNFLNALGYSLNEIVGNHHKMFCDAKYVRSEGYAQFWRDLKAGKGQSGEFCRFDKMGKEVWIQATYNPVFDGDGNVIRIVKFATDITATKLKNAYFEGQIEAINKAQAVIEFDLDGKILNANENFTNTVGYSLDEIKGKHHSIFVEDDYKRSAEYTQFWEQLRQGVQFTDEFKRIGKGGKEVWIQASYNPILDQNGRPHRVVKYAIDITGTKQAIKDIKHAMNELVEGNLDCRIDHEFDGEFKELGSSINRFIDDMRRIIGSISDVMTRLSQGDLTAVLDEEFEGEFQILGDAINQFVDEMSGTIGSIYQAVETINTASSEIATGNSDLSSRTEQQASSLEETASSMEELTGTVKLNAENAEQANSLAAQSCDVATRGGELIRQVVDTMSSINESAQEISDIIGVIDGIAFQTNILALNAAVEAARAGEQGRGFAVVASEVRSLAQRSAEAAKEIKELISDSVSKIDGGNKLVNQSGDTMEEVVTSIKRVNDIMSEIAAASAEQASGIEEVSKAVVQMDEMTQQNAALVEEAAAAAESLQQQSGNLAERVSTFNIGDRAEMTDAQPTKAAATIKEKHKAPVAVLSTGKKLAPKVPSSNEWETF</sequence>
<feature type="domain" description="PAS" evidence="9">
    <location>
        <begin position="257"/>
        <end position="330"/>
    </location>
</feature>
<dbReference type="SMART" id="SM00091">
    <property type="entry name" value="PAS"/>
    <property type="match status" value="3"/>
</dbReference>
<dbReference type="SUPFAM" id="SSF55785">
    <property type="entry name" value="PYP-like sensor domain (PAS domain)"/>
    <property type="match status" value="2"/>
</dbReference>
<feature type="coiled-coil region" evidence="6">
    <location>
        <begin position="683"/>
        <end position="714"/>
    </location>
</feature>
<evidence type="ECO:0000259" key="11">
    <source>
        <dbReference type="PROSITE" id="PS50885"/>
    </source>
</evidence>
<accession>A0AAC9J6W4</accession>
<dbReference type="PROSITE" id="PS50111">
    <property type="entry name" value="CHEMOTAXIS_TRANSDUC_2"/>
    <property type="match status" value="1"/>
</dbReference>
<dbReference type="InterPro" id="IPR035965">
    <property type="entry name" value="PAS-like_dom_sf"/>
</dbReference>
<dbReference type="SUPFAM" id="SSF58104">
    <property type="entry name" value="Methyl-accepting chemotaxis protein (MCP) signaling domain"/>
    <property type="match status" value="1"/>
</dbReference>
<dbReference type="SMART" id="SM00283">
    <property type="entry name" value="MA"/>
    <property type="match status" value="1"/>
</dbReference>
<evidence type="ECO:0000256" key="4">
    <source>
        <dbReference type="ARBA" id="ARBA00029447"/>
    </source>
</evidence>
<evidence type="ECO:0000313" key="13">
    <source>
        <dbReference type="Proteomes" id="UP000182101"/>
    </source>
</evidence>
<dbReference type="Gene3D" id="1.10.287.950">
    <property type="entry name" value="Methyl-accepting chemotaxis protein"/>
    <property type="match status" value="1"/>
</dbReference>
<dbReference type="Pfam" id="PF00015">
    <property type="entry name" value="MCPsignal"/>
    <property type="match status" value="1"/>
</dbReference>
<protein>
    <submittedName>
        <fullName evidence="12">Chemotaxis protein</fullName>
    </submittedName>
</protein>
<comment type="similarity">
    <text evidence="4">Belongs to the methyl-accepting chemotaxis (MCP) protein family.</text>
</comment>
<feature type="domain" description="PAC" evidence="10">
    <location>
        <begin position="333"/>
        <end position="385"/>
    </location>
</feature>
<keyword evidence="3 5" id="KW-0807">Transducer</keyword>
<dbReference type="Pfam" id="PF13426">
    <property type="entry name" value="PAS_9"/>
    <property type="match status" value="1"/>
</dbReference>
<dbReference type="InterPro" id="IPR051310">
    <property type="entry name" value="MCP_chemotaxis"/>
</dbReference>
<dbReference type="InterPro" id="IPR004089">
    <property type="entry name" value="MCPsignal_dom"/>
</dbReference>
<dbReference type="GO" id="GO:0005886">
    <property type="term" value="C:plasma membrane"/>
    <property type="evidence" value="ECO:0007669"/>
    <property type="project" value="TreeGrafter"/>
</dbReference>
<evidence type="ECO:0000256" key="6">
    <source>
        <dbReference type="SAM" id="Coils"/>
    </source>
</evidence>
<dbReference type="PANTHER" id="PTHR43531">
    <property type="entry name" value="PROTEIN ICFG"/>
    <property type="match status" value="1"/>
</dbReference>
<proteinExistence type="inferred from homology"/>
<evidence type="ECO:0000256" key="3">
    <source>
        <dbReference type="ARBA" id="ARBA00023224"/>
    </source>
</evidence>
<dbReference type="FunFam" id="1.10.287.950:FF:000001">
    <property type="entry name" value="Methyl-accepting chemotaxis sensory transducer"/>
    <property type="match status" value="1"/>
</dbReference>
<comment type="subcellular location">
    <subcellularLocation>
        <location evidence="1">Membrane</location>
    </subcellularLocation>
</comment>